<dbReference type="InterPro" id="IPR010559">
    <property type="entry name" value="Sig_transdc_His_kin_internal"/>
</dbReference>
<dbReference type="PANTHER" id="PTHR34220">
    <property type="entry name" value="SENSOR HISTIDINE KINASE YPDA"/>
    <property type="match status" value="1"/>
</dbReference>
<evidence type="ECO:0000313" key="4">
    <source>
        <dbReference type="Proteomes" id="UP000428260"/>
    </source>
</evidence>
<accession>A0A6I6KBW5</accession>
<organism evidence="3 4">
    <name type="scientific">Maribellus comscasis</name>
    <dbReference type="NCBI Taxonomy" id="2681766"/>
    <lineage>
        <taxon>Bacteria</taxon>
        <taxon>Pseudomonadati</taxon>
        <taxon>Bacteroidota</taxon>
        <taxon>Bacteroidia</taxon>
        <taxon>Marinilabiliales</taxon>
        <taxon>Prolixibacteraceae</taxon>
        <taxon>Maribellus</taxon>
    </lineage>
</organism>
<dbReference type="Pfam" id="PF06580">
    <property type="entry name" value="His_kinase"/>
    <property type="match status" value="1"/>
</dbReference>
<reference evidence="3 4" key="1">
    <citation type="submission" date="2019-11" db="EMBL/GenBank/DDBJ databases">
        <authorList>
            <person name="Zheng R.K."/>
            <person name="Sun C.M."/>
        </authorList>
    </citation>
    <scope>NUCLEOTIDE SEQUENCE [LARGE SCALE GENOMIC DNA]</scope>
    <source>
        <strain evidence="3 4">WC007</strain>
    </source>
</reference>
<dbReference type="RefSeq" id="WP_158871930.1">
    <property type="nucleotide sequence ID" value="NZ_CP046401.1"/>
</dbReference>
<feature type="transmembrane region" description="Helical" evidence="1">
    <location>
        <begin position="107"/>
        <end position="126"/>
    </location>
</feature>
<sequence>MCIKTNKKELYETAIITSPIIALFECSVIALLTHQTVARFLVGVIVITILSLFIWLINIFVLNIENTTGAKTSWKRYTLSYMFLLIFFAFASITTDIISNESHTTPSVILQLTNILSLNAIVLIMVNNMIMRSQKSQTESELANLKIKHLEAEHQQLIQQLQPHFLFNSFSTLKSIIGTDTELAQEYLVKLSNFLRFTATAHQNTIIPLCEELEFTKNYIDLQQIRFEDALYYKISIPDNMISQFEIPVYALQSLVENAIKHNAFNNENTLKIDIVFDNGNLIVSNNKLPKPPGETKSGIGLNNLKKRYKLSTGQEINIEESSMNFRVTLKLISKRYD</sequence>
<dbReference type="GO" id="GO:0016020">
    <property type="term" value="C:membrane"/>
    <property type="evidence" value="ECO:0007669"/>
    <property type="project" value="InterPro"/>
</dbReference>
<dbReference type="SUPFAM" id="SSF55874">
    <property type="entry name" value="ATPase domain of HSP90 chaperone/DNA topoisomerase II/histidine kinase"/>
    <property type="match status" value="1"/>
</dbReference>
<evidence type="ECO:0000259" key="2">
    <source>
        <dbReference type="Pfam" id="PF06580"/>
    </source>
</evidence>
<feature type="transmembrane region" description="Helical" evidence="1">
    <location>
        <begin position="40"/>
        <end position="64"/>
    </location>
</feature>
<keyword evidence="1" id="KW-1133">Transmembrane helix</keyword>
<proteinExistence type="predicted"/>
<feature type="domain" description="Signal transduction histidine kinase internal region" evidence="2">
    <location>
        <begin position="152"/>
        <end position="231"/>
    </location>
</feature>
<dbReference type="PANTHER" id="PTHR34220:SF7">
    <property type="entry name" value="SENSOR HISTIDINE KINASE YPDA"/>
    <property type="match status" value="1"/>
</dbReference>
<dbReference type="GO" id="GO:0000155">
    <property type="term" value="F:phosphorelay sensor kinase activity"/>
    <property type="evidence" value="ECO:0007669"/>
    <property type="project" value="InterPro"/>
</dbReference>
<name>A0A6I6KBW5_9BACT</name>
<feature type="transmembrane region" description="Helical" evidence="1">
    <location>
        <begin position="76"/>
        <end position="95"/>
    </location>
</feature>
<dbReference type="Gene3D" id="3.30.565.10">
    <property type="entry name" value="Histidine kinase-like ATPase, C-terminal domain"/>
    <property type="match status" value="1"/>
</dbReference>
<dbReference type="Proteomes" id="UP000428260">
    <property type="component" value="Chromosome"/>
</dbReference>
<feature type="transmembrane region" description="Helical" evidence="1">
    <location>
        <begin position="12"/>
        <end position="34"/>
    </location>
</feature>
<dbReference type="EMBL" id="CP046401">
    <property type="protein sequence ID" value="QGY47754.1"/>
    <property type="molecule type" value="Genomic_DNA"/>
</dbReference>
<keyword evidence="1" id="KW-0812">Transmembrane</keyword>
<dbReference type="InterPro" id="IPR036890">
    <property type="entry name" value="HATPase_C_sf"/>
</dbReference>
<dbReference type="AlphaFoldDB" id="A0A6I6KBW5"/>
<keyword evidence="4" id="KW-1185">Reference proteome</keyword>
<dbReference type="InterPro" id="IPR050640">
    <property type="entry name" value="Bact_2-comp_sensor_kinase"/>
</dbReference>
<keyword evidence="1" id="KW-0472">Membrane</keyword>
<gene>
    <name evidence="3" type="ORF">GM418_30050</name>
</gene>
<protein>
    <recommendedName>
        <fullName evidence="2">Signal transduction histidine kinase internal region domain-containing protein</fullName>
    </recommendedName>
</protein>
<dbReference type="KEGG" id="mcos:GM418_30050"/>
<evidence type="ECO:0000313" key="3">
    <source>
        <dbReference type="EMBL" id="QGY47754.1"/>
    </source>
</evidence>
<evidence type="ECO:0000256" key="1">
    <source>
        <dbReference type="SAM" id="Phobius"/>
    </source>
</evidence>